<feature type="compositionally biased region" description="Basic and acidic residues" evidence="1">
    <location>
        <begin position="433"/>
        <end position="445"/>
    </location>
</feature>
<dbReference type="Proteomes" id="UP000284706">
    <property type="component" value="Unassembled WGS sequence"/>
</dbReference>
<name>A0A409Y0W1_9AGAR</name>
<feature type="region of interest" description="Disordered" evidence="1">
    <location>
        <begin position="1197"/>
        <end position="1267"/>
    </location>
</feature>
<dbReference type="AlphaFoldDB" id="A0A409Y0W1"/>
<dbReference type="EMBL" id="NHYE01001344">
    <property type="protein sequence ID" value="PPQ96639.1"/>
    <property type="molecule type" value="Genomic_DNA"/>
</dbReference>
<protein>
    <submittedName>
        <fullName evidence="2">Uncharacterized protein</fullName>
    </submittedName>
</protein>
<feature type="region of interest" description="Disordered" evidence="1">
    <location>
        <begin position="1106"/>
        <end position="1135"/>
    </location>
</feature>
<accession>A0A409Y0W1</accession>
<sequence>MDPWLGWPGIDSVYTEDNVSVKDHIQMRCDRSSQSQTMAFKILWPSFQTSTSHLSSSPYSLPPCSLAFRAMSKDAMNYCSHENYSRCSDSDNEATANEPIGLDKEEVEEFFHFLAQSVSSNYPSTDPSISLHHQLSKPDDWAHAVNDNRHFDAQATPPLPFSLYLTETSEPGCNPTPGYHESVSLPRSSAQNPGPSFPYASKDFVEPHYHSSSSLKGHSHFATGPQDFILEGLYDPPASPGQTDSGDCGSYTAAEYHLNWSTTISPIPSPSSTLFTEDVQSPSTGKAAGQEYEPSLPSSDLQQEMDFALNQFGDSLAGDSQCLSPAREASHCLDLPTREVETPHKHKFNQASEASINTSSGSSIEGSKERKLPQGRSSGRRGDKLAMNRHLLPDGFQLEEYTTADGVVLKEVLKECKGYRRTWINISISERAVETPQVEKKRKADDEEPSTSLDFDMNEAALHGRRMNQEEADELFHFLDQFASSGPQSIDHDPGSPHHQPPMPADWDQTPIDRCCSDTQTMEPGHNLTREYDGSLSGSQSPAEYRGPSHPSANKGFSGPGISPSPYFEGPSHFPREPQDLTPDELYGSPAFAGLVSEGHAPYSATRDHLEWSTTSPSPISSIPSPTSMLFTDKPQSPSTGKALHQGDSFVHFPAFSPEKHSTGMASQPSLPLSDPRHDVESFSAAPSLDQLGGDAIDGSHHAPYSLDFSTGELETPRTNRFGQARQAGISTSSGPSVEGSEQRTIHQNRLPGRREDKLAPYRHLLPPHFKLEEHVTADGVVLKEVIQECRGYLRTWIGISISSPGKPQGYIQALHREAEEHAMVEGGAGKGVGETDGQSELGRRGRGLKKMNQEEADELFHFLDQFASSSSQPIDHIPSPHHQQQMPADWAQTPFDWTGSNTQTMEPVHSPTPEYHESVSGSQSSAEYPGPSHPSANEGFSEPEISPSPSFEGPSHFARGPQDLTINELYNSPTFADMVSEGHAPYAAARDHLEWSTMTSPTGPIPSPTSTVSTDNPQNPTMGKALHQEDSFVPIPHSPAFFHEEHSTGFSRLASQPALPLLDPRHDAESFSIAPSLDQLGGGVIDHSAPYSLDFFTGELETPKTSGFGQARQAGINTSSGPSVEESEQRTIHQNRLPGRREDKLAPYRHLLPPGFKLEEHVTADGVVLKEVIQECRGYLSTWIGISISVPEIKDSPVGQKRKAEDEEPPSSKAGKRAKTTGKTGAKTHQSNDHAQLRHIEEDPSRLANPKEIFRRCTGKPKNMSW</sequence>
<gene>
    <name evidence="2" type="ORF">CVT26_010679</name>
</gene>
<organism evidence="2 3">
    <name type="scientific">Gymnopilus dilepis</name>
    <dbReference type="NCBI Taxonomy" id="231916"/>
    <lineage>
        <taxon>Eukaryota</taxon>
        <taxon>Fungi</taxon>
        <taxon>Dikarya</taxon>
        <taxon>Basidiomycota</taxon>
        <taxon>Agaricomycotina</taxon>
        <taxon>Agaricomycetes</taxon>
        <taxon>Agaricomycetidae</taxon>
        <taxon>Agaricales</taxon>
        <taxon>Agaricineae</taxon>
        <taxon>Hymenogastraceae</taxon>
        <taxon>Gymnopilus</taxon>
    </lineage>
</organism>
<feature type="compositionally biased region" description="Polar residues" evidence="1">
    <location>
        <begin position="274"/>
        <end position="284"/>
    </location>
</feature>
<feature type="compositionally biased region" description="Low complexity" evidence="1">
    <location>
        <begin position="939"/>
        <end position="956"/>
    </location>
</feature>
<feature type="region of interest" description="Disordered" evidence="1">
    <location>
        <begin position="727"/>
        <end position="758"/>
    </location>
</feature>
<evidence type="ECO:0000313" key="2">
    <source>
        <dbReference type="EMBL" id="PPQ96639.1"/>
    </source>
</evidence>
<evidence type="ECO:0000313" key="3">
    <source>
        <dbReference type="Proteomes" id="UP000284706"/>
    </source>
</evidence>
<dbReference type="InParanoid" id="A0A409Y0W1"/>
<feature type="region of interest" description="Disordered" evidence="1">
    <location>
        <begin position="484"/>
        <end position="590"/>
    </location>
</feature>
<comment type="caution">
    <text evidence="2">The sequence shown here is derived from an EMBL/GenBank/DDBJ whole genome shotgun (WGS) entry which is preliminary data.</text>
</comment>
<reference evidence="2 3" key="1">
    <citation type="journal article" date="2018" name="Evol. Lett.">
        <title>Horizontal gene cluster transfer increased hallucinogenic mushroom diversity.</title>
        <authorList>
            <person name="Reynolds H.T."/>
            <person name="Vijayakumar V."/>
            <person name="Gluck-Thaler E."/>
            <person name="Korotkin H.B."/>
            <person name="Matheny P.B."/>
            <person name="Slot J.C."/>
        </authorList>
    </citation>
    <scope>NUCLEOTIDE SEQUENCE [LARGE SCALE GENOMIC DNA]</scope>
    <source>
        <strain evidence="2 3">SRW20</strain>
    </source>
</reference>
<feature type="compositionally biased region" description="Basic and acidic residues" evidence="1">
    <location>
        <begin position="1231"/>
        <end position="1246"/>
    </location>
</feature>
<evidence type="ECO:0000256" key="1">
    <source>
        <dbReference type="SAM" id="MobiDB-lite"/>
    </source>
</evidence>
<feature type="compositionally biased region" description="Polar residues" evidence="1">
    <location>
        <begin position="349"/>
        <end position="365"/>
    </location>
</feature>
<keyword evidence="3" id="KW-1185">Reference proteome</keyword>
<feature type="compositionally biased region" description="Low complexity" evidence="1">
    <location>
        <begin position="613"/>
        <end position="628"/>
    </location>
</feature>
<feature type="region of interest" description="Disordered" evidence="1">
    <location>
        <begin position="871"/>
        <end position="962"/>
    </location>
</feature>
<feature type="region of interest" description="Disordered" evidence="1">
    <location>
        <begin position="269"/>
        <end position="299"/>
    </location>
</feature>
<feature type="region of interest" description="Disordered" evidence="1">
    <location>
        <begin position="346"/>
        <end position="386"/>
    </location>
</feature>
<feature type="region of interest" description="Disordered" evidence="1">
    <location>
        <begin position="433"/>
        <end position="453"/>
    </location>
</feature>
<proteinExistence type="predicted"/>
<feature type="region of interest" description="Disordered" evidence="1">
    <location>
        <begin position="609"/>
        <end position="715"/>
    </location>
</feature>